<keyword evidence="1" id="KW-0812">Transmembrane</keyword>
<evidence type="ECO:0000313" key="3">
    <source>
        <dbReference type="Proteomes" id="UP001193501"/>
    </source>
</evidence>
<organism evidence="2 3">
    <name type="scientific">Stagnihabitans tardus</name>
    <dbReference type="NCBI Taxonomy" id="2699202"/>
    <lineage>
        <taxon>Bacteria</taxon>
        <taxon>Pseudomonadati</taxon>
        <taxon>Pseudomonadota</taxon>
        <taxon>Alphaproteobacteria</taxon>
        <taxon>Rhodobacterales</taxon>
        <taxon>Paracoccaceae</taxon>
        <taxon>Stagnihabitans</taxon>
    </lineage>
</organism>
<protein>
    <submittedName>
        <fullName evidence="2">Uncharacterized protein</fullName>
    </submittedName>
</protein>
<dbReference type="RefSeq" id="WP_168774917.1">
    <property type="nucleotide sequence ID" value="NZ_JAABNR010000009.1"/>
</dbReference>
<accession>A0AAE4YAI6</accession>
<keyword evidence="1" id="KW-1133">Transmembrane helix</keyword>
<gene>
    <name evidence="2" type="ORF">GV832_11030</name>
</gene>
<keyword evidence="3" id="KW-1185">Reference proteome</keyword>
<reference evidence="2" key="1">
    <citation type="submission" date="2020-01" db="EMBL/GenBank/DDBJ databases">
        <authorList>
            <person name="Chen W.-M."/>
        </authorList>
    </citation>
    <scope>NUCLEOTIDE SEQUENCE</scope>
    <source>
        <strain evidence="2">CYK-10</strain>
    </source>
</reference>
<name>A0AAE4YAI6_9RHOB</name>
<dbReference type="EMBL" id="JAABNR010000009">
    <property type="protein sequence ID" value="NBZ88112.1"/>
    <property type="molecule type" value="Genomic_DNA"/>
</dbReference>
<proteinExistence type="predicted"/>
<evidence type="ECO:0000256" key="1">
    <source>
        <dbReference type="SAM" id="Phobius"/>
    </source>
</evidence>
<feature type="transmembrane region" description="Helical" evidence="1">
    <location>
        <begin position="62"/>
        <end position="87"/>
    </location>
</feature>
<evidence type="ECO:0000313" key="2">
    <source>
        <dbReference type="EMBL" id="NBZ88112.1"/>
    </source>
</evidence>
<keyword evidence="1" id="KW-0472">Membrane</keyword>
<sequence length="278" mass="29093">MTTRLRLLQGATALLYLGPLLAGLSGHGWAMVGAFLAIFVLWSVILRPHLWPSPAEALRSEALVALASLVTTQALLVILCFALGRGFGGVMGIRPDLPFWFPAALSFLSVPLSRLLWSGPSSETAPGFDPLTHRLATSEPESPALLLAALTRLPETVGEVELQAHLMASRADPQAIRDALAGQPGPVAARARLIHATDPDMAAFFAGSRYAASLFPPAAGDLALYASRALRVLEDDPGLAADFPEPGALLQAAALEPEAALPLQRLAGLIQNAALPAA</sequence>
<comment type="caution">
    <text evidence="2">The sequence shown here is derived from an EMBL/GenBank/DDBJ whole genome shotgun (WGS) entry which is preliminary data.</text>
</comment>
<dbReference type="Proteomes" id="UP001193501">
    <property type="component" value="Unassembled WGS sequence"/>
</dbReference>
<dbReference type="AlphaFoldDB" id="A0AAE4YAI6"/>